<dbReference type="InParanoid" id="K0KSM0"/>
<evidence type="ECO:0000313" key="4">
    <source>
        <dbReference type="EMBL" id="CCH44344.1"/>
    </source>
</evidence>
<dbReference type="AlphaFoldDB" id="K0KSM0"/>
<keyword evidence="5" id="KW-1185">Reference proteome</keyword>
<feature type="compositionally biased region" description="Acidic residues" evidence="2">
    <location>
        <begin position="40"/>
        <end position="74"/>
    </location>
</feature>
<protein>
    <submittedName>
        <fullName evidence="4">RNA polymerase-associated protein rtf1</fullName>
    </submittedName>
</protein>
<proteinExistence type="predicted"/>
<sequence length="537" mass="62378">MSDLEEDLLALAGAGSESESDNEALGNKRGSSPDKSQQESDYDIGDADEDDVDEEDDDYDIGDIPDEDEEEEEPSPYPLEGKYKNEKDKAELESMAEMERESILFERSQELQKYNERKLLAQRAKQNQAQQQRSSSRSQKVKESSRSVKSSKLSELKKQREKKSRRTRDDYDDEDEDEDEEEDDYDLGELEEDDYEPEFNNFGGEEVKWAESSKRKIAELSDINKIKTGHSVAEKFCFYPGFSSVIVGTFGKIRVNKHEHRMVRIEKVIHHKPYTLGSQKTDQQFVVSQPGKDKKNFNMSFFSDEPITESEFSKYNQYINDANEAGKRAALPTLREIEEKYQELKTFATKKLEGSQFDEFIRRRSMFNDTSVGANYVLKKSELTQKLQVAKDRHDTNAIRDYSERLRKLENHFQKSNKNKVSIGSNSDQFAKVNERNRKMNMKSVKEAELINTEKRRTGALDKTDPFRRLNTRSRVYYKEIQKEENEKAKADALETAQQVAENQEKEKQLLKAAKYRNLGEFDKLVSGIDFKFDIQI</sequence>
<feature type="compositionally biased region" description="Basic and acidic residues" evidence="2">
    <location>
        <begin position="140"/>
        <end position="158"/>
    </location>
</feature>
<feature type="compositionally biased region" description="Acidic residues" evidence="2">
    <location>
        <begin position="170"/>
        <end position="197"/>
    </location>
</feature>
<evidence type="ECO:0000259" key="3">
    <source>
        <dbReference type="PROSITE" id="PS51360"/>
    </source>
</evidence>
<name>K0KSM0_WICCF</name>
<dbReference type="HOGENOM" id="CLU_036626_1_0_1"/>
<dbReference type="EMBL" id="CAIF01000123">
    <property type="protein sequence ID" value="CCH44344.1"/>
    <property type="molecule type" value="Genomic_DNA"/>
</dbReference>
<dbReference type="Pfam" id="PF03126">
    <property type="entry name" value="Plus-3"/>
    <property type="match status" value="1"/>
</dbReference>
<feature type="domain" description="Plus3" evidence="3">
    <location>
        <begin position="217"/>
        <end position="349"/>
    </location>
</feature>
<keyword evidence="1" id="KW-0175">Coiled coil</keyword>
<dbReference type="SMART" id="SM00719">
    <property type="entry name" value="Plus3"/>
    <property type="match status" value="1"/>
</dbReference>
<evidence type="ECO:0000313" key="5">
    <source>
        <dbReference type="Proteomes" id="UP000009328"/>
    </source>
</evidence>
<dbReference type="Gene3D" id="3.90.70.200">
    <property type="entry name" value="Plus-3 domain"/>
    <property type="match status" value="1"/>
</dbReference>
<dbReference type="Proteomes" id="UP000009328">
    <property type="component" value="Unassembled WGS sequence"/>
</dbReference>
<evidence type="ECO:0000256" key="2">
    <source>
        <dbReference type="SAM" id="MobiDB-lite"/>
    </source>
</evidence>
<feature type="coiled-coil region" evidence="1">
    <location>
        <begin position="479"/>
        <end position="514"/>
    </location>
</feature>
<dbReference type="eggNOG" id="KOG2402">
    <property type="taxonomic scope" value="Eukaryota"/>
</dbReference>
<dbReference type="GO" id="GO:0003677">
    <property type="term" value="F:DNA binding"/>
    <property type="evidence" value="ECO:0007669"/>
    <property type="project" value="InterPro"/>
</dbReference>
<comment type="caution">
    <text evidence="4">The sequence shown here is derived from an EMBL/GenBank/DDBJ whole genome shotgun (WGS) entry which is preliminary data.</text>
</comment>
<reference evidence="4 5" key="1">
    <citation type="journal article" date="2012" name="Eukaryot. Cell">
        <title>Draft genome sequence of Wickerhamomyces ciferrii NRRL Y-1031 F-60-10.</title>
        <authorList>
            <person name="Schneider J."/>
            <person name="Andrea H."/>
            <person name="Blom J."/>
            <person name="Jaenicke S."/>
            <person name="Ruckert C."/>
            <person name="Schorsch C."/>
            <person name="Szczepanowski R."/>
            <person name="Farwick M."/>
            <person name="Goesmann A."/>
            <person name="Puhler A."/>
            <person name="Schaffer S."/>
            <person name="Tauch A."/>
            <person name="Kohler T."/>
            <person name="Brinkrolf K."/>
        </authorList>
    </citation>
    <scope>NUCLEOTIDE SEQUENCE [LARGE SCALE GENOMIC DNA]</scope>
    <source>
        <strain evidence="5">ATCC 14091 / BCRC 22168 / CBS 111 / JCM 3599 / NBRC 0793 / NRRL Y-1031 F-60-10</strain>
    </source>
</reference>
<organism evidence="4 5">
    <name type="scientific">Wickerhamomyces ciferrii (strain ATCC 14091 / BCRC 22168 / CBS 111 / JCM 3599 / NBRC 0793 / NRRL Y-1031 F-60-10)</name>
    <name type="common">Yeast</name>
    <name type="synonym">Pichia ciferrii</name>
    <dbReference type="NCBI Taxonomy" id="1206466"/>
    <lineage>
        <taxon>Eukaryota</taxon>
        <taxon>Fungi</taxon>
        <taxon>Dikarya</taxon>
        <taxon>Ascomycota</taxon>
        <taxon>Saccharomycotina</taxon>
        <taxon>Saccharomycetes</taxon>
        <taxon>Phaffomycetales</taxon>
        <taxon>Wickerhamomycetaceae</taxon>
        <taxon>Wickerhamomyces</taxon>
    </lineage>
</organism>
<dbReference type="FunCoup" id="K0KSM0">
    <property type="interactions" value="357"/>
</dbReference>
<dbReference type="SUPFAM" id="SSF159042">
    <property type="entry name" value="Plus3-like"/>
    <property type="match status" value="1"/>
</dbReference>
<gene>
    <name evidence="4" type="ORF">BN7_3907</name>
</gene>
<dbReference type="InterPro" id="IPR036128">
    <property type="entry name" value="Plus3-like_sf"/>
</dbReference>
<feature type="region of interest" description="Disordered" evidence="2">
    <location>
        <begin position="116"/>
        <end position="197"/>
    </location>
</feature>
<dbReference type="PROSITE" id="PS51360">
    <property type="entry name" value="PLUS3"/>
    <property type="match status" value="1"/>
</dbReference>
<dbReference type="STRING" id="1206466.K0KSM0"/>
<dbReference type="InterPro" id="IPR004343">
    <property type="entry name" value="Plus-3_dom"/>
</dbReference>
<feature type="region of interest" description="Disordered" evidence="2">
    <location>
        <begin position="1"/>
        <end position="97"/>
    </location>
</feature>
<feature type="compositionally biased region" description="Low complexity" evidence="2">
    <location>
        <begin position="121"/>
        <end position="138"/>
    </location>
</feature>
<evidence type="ECO:0000256" key="1">
    <source>
        <dbReference type="SAM" id="Coils"/>
    </source>
</evidence>
<feature type="compositionally biased region" description="Basic and acidic residues" evidence="2">
    <location>
        <begin position="81"/>
        <end position="97"/>
    </location>
</feature>
<accession>K0KSM0</accession>